<dbReference type="EMBL" id="BMAW01042085">
    <property type="protein sequence ID" value="GFS32460.1"/>
    <property type="molecule type" value="Genomic_DNA"/>
</dbReference>
<keyword evidence="2" id="KW-1185">Reference proteome</keyword>
<dbReference type="InterPro" id="IPR008042">
    <property type="entry name" value="Retrotrans_Pao"/>
</dbReference>
<comment type="caution">
    <text evidence="1">The sequence shown here is derived from an EMBL/GenBank/DDBJ whole genome shotgun (WGS) entry which is preliminary data.</text>
</comment>
<name>A0A8X6I6P2_NEPPI</name>
<dbReference type="Proteomes" id="UP000887013">
    <property type="component" value="Unassembled WGS sequence"/>
</dbReference>
<reference evidence="1" key="1">
    <citation type="submission" date="2020-08" db="EMBL/GenBank/DDBJ databases">
        <title>Multicomponent nature underlies the extraordinary mechanical properties of spider dragline silk.</title>
        <authorList>
            <person name="Kono N."/>
            <person name="Nakamura H."/>
            <person name="Mori M."/>
            <person name="Yoshida Y."/>
            <person name="Ohtoshi R."/>
            <person name="Malay A.D."/>
            <person name="Moran D.A.P."/>
            <person name="Tomita M."/>
            <person name="Numata K."/>
            <person name="Arakawa K."/>
        </authorList>
    </citation>
    <scope>NUCLEOTIDE SEQUENCE</scope>
</reference>
<accession>A0A8X6I6P2</accession>
<dbReference type="PANTHER" id="PTHR47331">
    <property type="entry name" value="PHD-TYPE DOMAIN-CONTAINING PROTEIN"/>
    <property type="match status" value="1"/>
</dbReference>
<proteinExistence type="predicted"/>
<evidence type="ECO:0000313" key="1">
    <source>
        <dbReference type="EMBL" id="GFS32460.1"/>
    </source>
</evidence>
<organism evidence="1 2">
    <name type="scientific">Nephila pilipes</name>
    <name type="common">Giant wood spider</name>
    <name type="synonym">Nephila maculata</name>
    <dbReference type="NCBI Taxonomy" id="299642"/>
    <lineage>
        <taxon>Eukaryota</taxon>
        <taxon>Metazoa</taxon>
        <taxon>Ecdysozoa</taxon>
        <taxon>Arthropoda</taxon>
        <taxon>Chelicerata</taxon>
        <taxon>Arachnida</taxon>
        <taxon>Araneae</taxon>
        <taxon>Araneomorphae</taxon>
        <taxon>Entelegynae</taxon>
        <taxon>Araneoidea</taxon>
        <taxon>Nephilidae</taxon>
        <taxon>Nephila</taxon>
    </lineage>
</organism>
<dbReference type="PANTHER" id="PTHR47331:SF6">
    <property type="entry name" value="DOUBLECORTIN DOMAIN-CONTAINING PROTEIN"/>
    <property type="match status" value="1"/>
</dbReference>
<gene>
    <name evidence="1" type="primary">AVEN_1604_1</name>
    <name evidence="1" type="ORF">NPIL_22621</name>
</gene>
<dbReference type="Pfam" id="PF05380">
    <property type="entry name" value="Peptidase_A17"/>
    <property type="match status" value="1"/>
</dbReference>
<sequence length="315" mass="35758">MEIAKKNRAQQRRLFTKACNEFDAEEASLETSDKLIKFKIFEEKAILMKNSEENCKHLLFSQNVADAVIDKEIDDSESYIDRWRLLQFQLQQLSLSEREEVSSNCSVSQQNTLLRYPKIQLPTFNGDIRSWVRKMPMKDRENLVEKSGCCFLCLKPGHQVHKCYSKVICLGCGKRHHILLCHNIKQQTVLPIEKESAEIVSLPNRNQALANVSKTPSVMLLTLTILIRVLGLQWSLNSDTLSVNLKGGCEDNGPITKRQILSKVHNIFDPVGYTCPVTLNPKKAIVTKTVANLGFGIATRNFEEVQKVEKSVESP</sequence>
<evidence type="ECO:0000313" key="2">
    <source>
        <dbReference type="Proteomes" id="UP000887013"/>
    </source>
</evidence>
<dbReference type="AlphaFoldDB" id="A0A8X6I6P2"/>
<dbReference type="OrthoDB" id="6509587at2759"/>
<protein>
    <submittedName>
        <fullName evidence="1">Uncharacterized protein</fullName>
    </submittedName>
</protein>